<evidence type="ECO:0000256" key="8">
    <source>
        <dbReference type="RuleBase" id="RU362002"/>
    </source>
</evidence>
<dbReference type="InParanoid" id="A0A165KCN2"/>
<feature type="domain" description="Ammonium transporter AmtB-like" evidence="10">
    <location>
        <begin position="35"/>
        <end position="434"/>
    </location>
</feature>
<evidence type="ECO:0000256" key="5">
    <source>
        <dbReference type="ARBA" id="ARBA00022989"/>
    </source>
</evidence>
<feature type="transmembrane region" description="Helical" evidence="8">
    <location>
        <begin position="191"/>
        <end position="207"/>
    </location>
</feature>
<evidence type="ECO:0000256" key="1">
    <source>
        <dbReference type="ARBA" id="ARBA00004141"/>
    </source>
</evidence>
<feature type="transmembrane region" description="Helical" evidence="8">
    <location>
        <begin position="151"/>
        <end position="171"/>
    </location>
</feature>
<dbReference type="GO" id="GO:0005886">
    <property type="term" value="C:plasma membrane"/>
    <property type="evidence" value="ECO:0007669"/>
    <property type="project" value="UniProtKB-SubCell"/>
</dbReference>
<sequence length="532" mass="57432">MAEESRNITYDSEQNIAVADVAGQALVIYNAGHIAWVLTGAALVWIMVPGIGFIYAGLLRRKNTLSMVYLSFVSTAVCTLQWLFWGYSLSFSDTGSPFIGDLRFFGLQHVLTQPFEQVPLLVHCVYQLMFCTVTAMLGIGALAERGRLGPVPIFLAIWTTIVYAPIACWNWNPNGWAYKLGALDWAGGTPVHINSGATAFAISAYLGKRRDFGQPRLNYQPSSSILVALGTVLLWYVGWFGFNGASSLAANMSGAQAMFNTHIAASAGGMTWILVERVKKQPWTVVGFCSGAIAGLVAITPGAGYVSLPAALLYGVVAGVVCNFGTGVRRVFGVDDCLEIFALHGVGGLVGNILTGLFAQQSVQSLQGPLGTLSPASGWLDHHYIQLAYQLAASSAGMAWAFGVTTAILWTMHFIPGMRLRAHLRAEIFGIDRTYCEYAYDYVETAPEPGYDLNEEWRLISENPDMGDAEMQYVTARPYDIHAPPRSANGTPMGQYPNSPYAADPPVAPALSKRSAGPSTLQHLVPTLHPQS</sequence>
<dbReference type="NCBIfam" id="TIGR00836">
    <property type="entry name" value="amt"/>
    <property type="match status" value="1"/>
</dbReference>
<feature type="region of interest" description="Disordered" evidence="9">
    <location>
        <begin position="484"/>
        <end position="532"/>
    </location>
</feature>
<feature type="transmembrane region" description="Helical" evidence="8">
    <location>
        <begin position="340"/>
        <end position="359"/>
    </location>
</feature>
<evidence type="ECO:0000313" key="12">
    <source>
        <dbReference type="Proteomes" id="UP000077266"/>
    </source>
</evidence>
<dbReference type="STRING" id="1314781.A0A165KCN2"/>
<feature type="compositionally biased region" description="Polar residues" evidence="9">
    <location>
        <begin position="488"/>
        <end position="498"/>
    </location>
</feature>
<proteinExistence type="inferred from homology"/>
<feature type="transmembrane region" description="Helical" evidence="8">
    <location>
        <begin position="34"/>
        <end position="56"/>
    </location>
</feature>
<feature type="transmembrane region" description="Helical" evidence="8">
    <location>
        <begin position="306"/>
        <end position="328"/>
    </location>
</feature>
<feature type="transmembrane region" description="Helical" evidence="8">
    <location>
        <begin position="257"/>
        <end position="275"/>
    </location>
</feature>
<feature type="transmembrane region" description="Helical" evidence="8">
    <location>
        <begin position="387"/>
        <end position="415"/>
    </location>
</feature>
<dbReference type="PANTHER" id="PTHR43029">
    <property type="entry name" value="AMMONIUM TRANSPORTER MEP2"/>
    <property type="match status" value="1"/>
</dbReference>
<dbReference type="Proteomes" id="UP000077266">
    <property type="component" value="Unassembled WGS sequence"/>
</dbReference>
<evidence type="ECO:0000256" key="4">
    <source>
        <dbReference type="ARBA" id="ARBA00022692"/>
    </source>
</evidence>
<organism evidence="11 12">
    <name type="scientific">Exidia glandulosa HHB12029</name>
    <dbReference type="NCBI Taxonomy" id="1314781"/>
    <lineage>
        <taxon>Eukaryota</taxon>
        <taxon>Fungi</taxon>
        <taxon>Dikarya</taxon>
        <taxon>Basidiomycota</taxon>
        <taxon>Agaricomycotina</taxon>
        <taxon>Agaricomycetes</taxon>
        <taxon>Auriculariales</taxon>
        <taxon>Exidiaceae</taxon>
        <taxon>Exidia</taxon>
    </lineage>
</organism>
<keyword evidence="5 8" id="KW-1133">Transmembrane helix</keyword>
<dbReference type="OrthoDB" id="534912at2759"/>
<dbReference type="InterPro" id="IPR018047">
    <property type="entry name" value="Ammonium_transpt_CS"/>
</dbReference>
<dbReference type="AlphaFoldDB" id="A0A165KCN2"/>
<feature type="transmembrane region" description="Helical" evidence="8">
    <location>
        <begin position="120"/>
        <end position="139"/>
    </location>
</feature>
<dbReference type="PANTHER" id="PTHR43029:SF10">
    <property type="entry name" value="AMMONIUM TRANSPORTER MEP2"/>
    <property type="match status" value="1"/>
</dbReference>
<dbReference type="InterPro" id="IPR001905">
    <property type="entry name" value="Ammonium_transpt"/>
</dbReference>
<keyword evidence="12" id="KW-1185">Reference proteome</keyword>
<comment type="similarity">
    <text evidence="2 8">Belongs to the ammonia transporter channel (TC 1.A.11.2) family.</text>
</comment>
<keyword evidence="4 8" id="KW-0812">Transmembrane</keyword>
<dbReference type="Pfam" id="PF00909">
    <property type="entry name" value="Ammonium_transp"/>
    <property type="match status" value="1"/>
</dbReference>
<evidence type="ECO:0000256" key="2">
    <source>
        <dbReference type="ARBA" id="ARBA00005887"/>
    </source>
</evidence>
<dbReference type="SUPFAM" id="SSF111352">
    <property type="entry name" value="Ammonium transporter"/>
    <property type="match status" value="1"/>
</dbReference>
<protein>
    <recommendedName>
        <fullName evidence="8">Ammonium transporter</fullName>
    </recommendedName>
</protein>
<gene>
    <name evidence="11" type="ORF">EXIGLDRAFT_733955</name>
</gene>
<evidence type="ECO:0000256" key="3">
    <source>
        <dbReference type="ARBA" id="ARBA00022448"/>
    </source>
</evidence>
<accession>A0A165KCN2</accession>
<dbReference type="Gene3D" id="1.10.3430.10">
    <property type="entry name" value="Ammonium transporter AmtB like domains"/>
    <property type="match status" value="1"/>
</dbReference>
<dbReference type="PROSITE" id="PS01219">
    <property type="entry name" value="AMMONIUM_TRANSP"/>
    <property type="match status" value="1"/>
</dbReference>
<dbReference type="InterPro" id="IPR024041">
    <property type="entry name" value="NH4_transpt_AmtB-like_dom"/>
</dbReference>
<dbReference type="EMBL" id="KV425947">
    <property type="protein sequence ID" value="KZV96137.1"/>
    <property type="molecule type" value="Genomic_DNA"/>
</dbReference>
<evidence type="ECO:0000256" key="9">
    <source>
        <dbReference type="SAM" id="MobiDB-lite"/>
    </source>
</evidence>
<evidence type="ECO:0000256" key="7">
    <source>
        <dbReference type="ARBA" id="ARBA00023177"/>
    </source>
</evidence>
<keyword evidence="6 8" id="KW-0472">Membrane</keyword>
<keyword evidence="7 8" id="KW-0924">Ammonia transport</keyword>
<evidence type="ECO:0000259" key="10">
    <source>
        <dbReference type="Pfam" id="PF00909"/>
    </source>
</evidence>
<name>A0A165KCN2_EXIGL</name>
<feature type="transmembrane region" description="Helical" evidence="8">
    <location>
        <begin position="68"/>
        <end position="87"/>
    </location>
</feature>
<evidence type="ECO:0000313" key="11">
    <source>
        <dbReference type="EMBL" id="KZV96137.1"/>
    </source>
</evidence>
<reference evidence="11 12" key="1">
    <citation type="journal article" date="2016" name="Mol. Biol. Evol.">
        <title>Comparative Genomics of Early-Diverging Mushroom-Forming Fungi Provides Insights into the Origins of Lignocellulose Decay Capabilities.</title>
        <authorList>
            <person name="Nagy L.G."/>
            <person name="Riley R."/>
            <person name="Tritt A."/>
            <person name="Adam C."/>
            <person name="Daum C."/>
            <person name="Floudas D."/>
            <person name="Sun H."/>
            <person name="Yadav J.S."/>
            <person name="Pangilinan J."/>
            <person name="Larsson K.H."/>
            <person name="Matsuura K."/>
            <person name="Barry K."/>
            <person name="Labutti K."/>
            <person name="Kuo R."/>
            <person name="Ohm R.A."/>
            <person name="Bhattacharya S.S."/>
            <person name="Shirouzu T."/>
            <person name="Yoshinaga Y."/>
            <person name="Martin F.M."/>
            <person name="Grigoriev I.V."/>
            <person name="Hibbett D.S."/>
        </authorList>
    </citation>
    <scope>NUCLEOTIDE SEQUENCE [LARGE SCALE GENOMIC DNA]</scope>
    <source>
        <strain evidence="11 12">HHB12029</strain>
    </source>
</reference>
<dbReference type="InterPro" id="IPR029020">
    <property type="entry name" value="Ammonium/urea_transptr"/>
</dbReference>
<feature type="transmembrane region" description="Helical" evidence="8">
    <location>
        <begin position="219"/>
        <end position="237"/>
    </location>
</feature>
<dbReference type="GO" id="GO:0008519">
    <property type="term" value="F:ammonium channel activity"/>
    <property type="evidence" value="ECO:0007669"/>
    <property type="project" value="InterPro"/>
</dbReference>
<keyword evidence="3 8" id="KW-0813">Transport</keyword>
<feature type="transmembrane region" description="Helical" evidence="8">
    <location>
        <begin position="282"/>
        <end position="300"/>
    </location>
</feature>
<evidence type="ECO:0000256" key="6">
    <source>
        <dbReference type="ARBA" id="ARBA00023136"/>
    </source>
</evidence>
<comment type="subcellular location">
    <subcellularLocation>
        <location evidence="8">Cell membrane</location>
        <topology evidence="8">Multi-pass membrane protein</topology>
    </subcellularLocation>
    <subcellularLocation>
        <location evidence="1">Membrane</location>
        <topology evidence="1">Multi-pass membrane protein</topology>
    </subcellularLocation>
</comment>